<dbReference type="FunCoup" id="L2GPT9">
    <property type="interactions" value="104"/>
</dbReference>
<dbReference type="EMBL" id="JH370131">
    <property type="protein sequence ID" value="ELA42599.1"/>
    <property type="molecule type" value="Genomic_DNA"/>
</dbReference>
<protein>
    <submittedName>
        <fullName evidence="1">Pyrimidine 5'-nucleotidase</fullName>
    </submittedName>
</protein>
<dbReference type="InParanoid" id="L2GPT9"/>
<dbReference type="GO" id="GO:0009166">
    <property type="term" value="P:nucleotide catabolic process"/>
    <property type="evidence" value="ECO:0007669"/>
    <property type="project" value="TreeGrafter"/>
</dbReference>
<dbReference type="HOGENOM" id="CLU_059493_1_1_1"/>
<name>L2GPT9_VITCO</name>
<dbReference type="SFLD" id="SFLDS00003">
    <property type="entry name" value="Haloacid_Dehalogenase"/>
    <property type="match status" value="1"/>
</dbReference>
<dbReference type="SUPFAM" id="SSF56784">
    <property type="entry name" value="HAD-like"/>
    <property type="match status" value="1"/>
</dbReference>
<keyword evidence="2" id="KW-1185">Reference proteome</keyword>
<reference evidence="2" key="1">
    <citation type="submission" date="2011-05" db="EMBL/GenBank/DDBJ databases">
        <title>The genome sequence of Vittaforma corneae strain ATCC 50505.</title>
        <authorList>
            <consortium name="The Broad Institute Genome Sequencing Platform"/>
            <person name="Cuomo C."/>
            <person name="Didier E."/>
            <person name="Bowers L."/>
            <person name="Young S.K."/>
            <person name="Zeng Q."/>
            <person name="Gargeya S."/>
            <person name="Fitzgerald M."/>
            <person name="Haas B."/>
            <person name="Abouelleil A."/>
            <person name="Alvarado L."/>
            <person name="Arachchi H.M."/>
            <person name="Berlin A."/>
            <person name="Chapman S.B."/>
            <person name="Gearin G."/>
            <person name="Goldberg J."/>
            <person name="Griggs A."/>
            <person name="Gujja S."/>
            <person name="Hansen M."/>
            <person name="Heiman D."/>
            <person name="Howarth C."/>
            <person name="Larimer J."/>
            <person name="Lui A."/>
            <person name="MacDonald P.J.P."/>
            <person name="McCowen C."/>
            <person name="Montmayeur A."/>
            <person name="Murphy C."/>
            <person name="Neiman D."/>
            <person name="Pearson M."/>
            <person name="Priest M."/>
            <person name="Roberts A."/>
            <person name="Saif S."/>
            <person name="Shea T."/>
            <person name="Sisk P."/>
            <person name="Stolte C."/>
            <person name="Sykes S."/>
            <person name="Wortman J."/>
            <person name="Nusbaum C."/>
            <person name="Birren B."/>
        </authorList>
    </citation>
    <scope>NUCLEOTIDE SEQUENCE [LARGE SCALE GENOMIC DNA]</scope>
    <source>
        <strain evidence="2">ATCC 50505</strain>
    </source>
</reference>
<dbReference type="InterPro" id="IPR052791">
    <property type="entry name" value="SSM1_domain"/>
</dbReference>
<dbReference type="RefSeq" id="XP_007603804.1">
    <property type="nucleotide sequence ID" value="XM_007603742.1"/>
</dbReference>
<sequence>MMLSDLSDKYIEMCTRNMGLKHPVPIHNEMAIVFDMDDCLFQSSELAEYEKNHIKDSYLQLSNSDEETWVAHLSNFNLYREIFHSTLKMDLFEFSEKYERPKLDSFVKPDIELKTLLEKIKIRKFCFTNACRYRAKHVLSYLQLEDVFEAVICTDIVDTEFICKPQKQAYEFLENYLSVSNPQNIYFFDDSLKNIEGANTVGWNTVHVCEDIKRHINELATRVTLFE</sequence>
<proteinExistence type="predicted"/>
<accession>L2GPT9</accession>
<dbReference type="InterPro" id="IPR006439">
    <property type="entry name" value="HAD-SF_hydro_IA"/>
</dbReference>
<evidence type="ECO:0000313" key="2">
    <source>
        <dbReference type="Proteomes" id="UP000011082"/>
    </source>
</evidence>
<dbReference type="Gene3D" id="3.40.50.1000">
    <property type="entry name" value="HAD superfamily/HAD-like"/>
    <property type="match status" value="1"/>
</dbReference>
<dbReference type="InterPro" id="IPR036412">
    <property type="entry name" value="HAD-like_sf"/>
</dbReference>
<dbReference type="Pfam" id="PF00702">
    <property type="entry name" value="Hydrolase"/>
    <property type="match status" value="1"/>
</dbReference>
<dbReference type="GO" id="GO:0008252">
    <property type="term" value="F:nucleotidase activity"/>
    <property type="evidence" value="ECO:0007669"/>
    <property type="project" value="TreeGrafter"/>
</dbReference>
<dbReference type="NCBIfam" id="TIGR01509">
    <property type="entry name" value="HAD-SF-IA-v3"/>
    <property type="match status" value="1"/>
</dbReference>
<evidence type="ECO:0000313" key="1">
    <source>
        <dbReference type="EMBL" id="ELA42599.1"/>
    </source>
</evidence>
<dbReference type="OMA" id="WEANEKS"/>
<dbReference type="STRING" id="993615.L2GPT9"/>
<dbReference type="SFLD" id="SFLDG01129">
    <property type="entry name" value="C1.5:_HAD__Beta-PGM__Phosphata"/>
    <property type="match status" value="1"/>
</dbReference>
<dbReference type="GeneID" id="19881069"/>
<gene>
    <name evidence="1" type="ORF">VICG_00351</name>
</gene>
<dbReference type="InterPro" id="IPR023214">
    <property type="entry name" value="HAD_sf"/>
</dbReference>
<dbReference type="GO" id="GO:0006206">
    <property type="term" value="P:pyrimidine nucleobase metabolic process"/>
    <property type="evidence" value="ECO:0007669"/>
    <property type="project" value="TreeGrafter"/>
</dbReference>
<dbReference type="AlphaFoldDB" id="L2GPT9"/>
<dbReference type="PANTHER" id="PTHR47438">
    <property type="entry name" value="PHOSPHATE METABOLISM PROTEIN 8-RELATED"/>
    <property type="match status" value="1"/>
</dbReference>
<dbReference type="PANTHER" id="PTHR47438:SF1">
    <property type="entry name" value="PHOSPHATE METABOLISM PROTEIN 8-RELATED"/>
    <property type="match status" value="1"/>
</dbReference>
<dbReference type="OrthoDB" id="2195201at2759"/>
<dbReference type="VEuPathDB" id="MicrosporidiaDB:VICG_00351"/>
<dbReference type="Proteomes" id="UP000011082">
    <property type="component" value="Unassembled WGS sequence"/>
</dbReference>
<organism evidence="1 2">
    <name type="scientific">Vittaforma corneae (strain ATCC 50505)</name>
    <name type="common">Microsporidian parasite</name>
    <name type="synonym">Nosema corneum</name>
    <dbReference type="NCBI Taxonomy" id="993615"/>
    <lineage>
        <taxon>Eukaryota</taxon>
        <taxon>Fungi</taxon>
        <taxon>Fungi incertae sedis</taxon>
        <taxon>Microsporidia</taxon>
        <taxon>Nosematidae</taxon>
        <taxon>Vittaforma</taxon>
    </lineage>
</organism>